<dbReference type="Proteomes" id="UP000823486">
    <property type="component" value="Unassembled WGS sequence"/>
</dbReference>
<evidence type="ECO:0008006" key="3">
    <source>
        <dbReference type="Google" id="ProtNLM"/>
    </source>
</evidence>
<comment type="caution">
    <text evidence="1">The sequence shown here is derived from an EMBL/GenBank/DDBJ whole genome shotgun (WGS) entry which is preliminary data.</text>
</comment>
<gene>
    <name evidence="1" type="ORF">JOC77_001551</name>
</gene>
<keyword evidence="2" id="KW-1185">Reference proteome</keyword>
<organism evidence="1 2">
    <name type="scientific">Peribacillus deserti</name>
    <dbReference type="NCBI Taxonomy" id="673318"/>
    <lineage>
        <taxon>Bacteria</taxon>
        <taxon>Bacillati</taxon>
        <taxon>Bacillota</taxon>
        <taxon>Bacilli</taxon>
        <taxon>Bacillales</taxon>
        <taxon>Bacillaceae</taxon>
        <taxon>Peribacillus</taxon>
    </lineage>
</organism>
<evidence type="ECO:0000313" key="1">
    <source>
        <dbReference type="EMBL" id="MBM7692124.1"/>
    </source>
</evidence>
<name>A0ABS2QG43_9BACI</name>
<proteinExistence type="predicted"/>
<dbReference type="EMBL" id="JAFBFI010000005">
    <property type="protein sequence ID" value="MBM7692124.1"/>
    <property type="molecule type" value="Genomic_DNA"/>
</dbReference>
<protein>
    <recommendedName>
        <fullName evidence="3">Transcriptional regulator</fullName>
    </recommendedName>
</protein>
<accession>A0ABS2QG43</accession>
<evidence type="ECO:0000313" key="2">
    <source>
        <dbReference type="Proteomes" id="UP000823486"/>
    </source>
</evidence>
<dbReference type="RefSeq" id="WP_204540985.1">
    <property type="nucleotide sequence ID" value="NZ_JAFBFI010000005.1"/>
</dbReference>
<reference evidence="1 2" key="1">
    <citation type="submission" date="2021-01" db="EMBL/GenBank/DDBJ databases">
        <title>Genomic Encyclopedia of Type Strains, Phase IV (KMG-IV): sequencing the most valuable type-strain genomes for metagenomic binning, comparative biology and taxonomic classification.</title>
        <authorList>
            <person name="Goeker M."/>
        </authorList>
    </citation>
    <scope>NUCLEOTIDE SEQUENCE [LARGE SCALE GENOMIC DNA]</scope>
    <source>
        <strain evidence="1 2">DSM 105482</strain>
    </source>
</reference>
<sequence length="98" mass="11582">MESIHELHLELIDVFKNDGFNGYEIVFSVQGQRFCFLTGNTKHPFPLNVKHQFAEKDICRLCGKNIYAAPIGHQLCAYFQRNMRELLQYFLTTHKDRF</sequence>